<reference evidence="2 3" key="1">
    <citation type="submission" date="2023-12" db="EMBL/GenBank/DDBJ databases">
        <title>Amycolatopsis sp. V23-08.</title>
        <authorList>
            <person name="Somphong A."/>
        </authorList>
    </citation>
    <scope>NUCLEOTIDE SEQUENCE [LARGE SCALE GENOMIC DNA]</scope>
    <source>
        <strain evidence="2 3">V23-08</strain>
    </source>
</reference>
<dbReference type="InterPro" id="IPR038576">
    <property type="entry name" value="Methyltransf_Zn-bd_dom_put_sf"/>
</dbReference>
<evidence type="ECO:0000259" key="1">
    <source>
        <dbReference type="Pfam" id="PF08484"/>
    </source>
</evidence>
<comment type="caution">
    <text evidence="2">The sequence shown here is derived from an EMBL/GenBank/DDBJ whole genome shotgun (WGS) entry which is preliminary data.</text>
</comment>
<keyword evidence="2" id="KW-0808">Transferase</keyword>
<keyword evidence="3" id="KW-1185">Reference proteome</keyword>
<accession>A0ABU5R8I0</accession>
<dbReference type="Gene3D" id="6.10.250.3100">
    <property type="match status" value="1"/>
</dbReference>
<dbReference type="Gene3D" id="3.40.50.150">
    <property type="entry name" value="Vaccinia Virus protein VP39"/>
    <property type="match status" value="1"/>
</dbReference>
<dbReference type="Proteomes" id="UP001304298">
    <property type="component" value="Unassembled WGS sequence"/>
</dbReference>
<gene>
    <name evidence="2" type="ORF">VA596_23550</name>
</gene>
<dbReference type="RefSeq" id="WP_323330071.1">
    <property type="nucleotide sequence ID" value="NZ_JAYFSI010000005.1"/>
</dbReference>
<dbReference type="InterPro" id="IPR029063">
    <property type="entry name" value="SAM-dependent_MTases_sf"/>
</dbReference>
<dbReference type="EMBL" id="JAYFSI010000005">
    <property type="protein sequence ID" value="MEA5362531.1"/>
    <property type="molecule type" value="Genomic_DNA"/>
</dbReference>
<feature type="domain" description="C-methyltransferase" evidence="1">
    <location>
        <begin position="250"/>
        <end position="412"/>
    </location>
</feature>
<sequence>MGSNVLTQCRVCGRSSFRDVLDLGELAVSDFGRDTEPHYAPLALVLCDPGTGGCSFVQLKHRAIDRDLLYRQYWYRSGTNESMRVALASIAASGRDLVGLGRGDVVVDIGANDGTLLRSYRDDGVVRVGFEPAANLVAEARAGTDVIIPEYFTAGSFFDHLGASSRAELITSIAMFYDLENPHDFVRDIARILAPDGLWIIQMAYLPTMYASNNFDNICHEHVGYYSLEVMKTLLSRHGLSVRDVELNDVNGGSFRLYVGHHDTRPRWADRAGARRVEELSRQETALGLHLPGTHREFRQRIAALKTDIPEFVRREMAAGKVFHVYGASTKGNTILQYLGLDHRHFAMAAERSPHKWGLRTAATDIPIVSEDESRQAGPDYYFVLPWHFRDSFVTREAAFLRDGGQMIFPLPEPTVVRLVNGAPHALPLRDALDALDALADRQDDVAASPAAS</sequence>
<organism evidence="2 3">
    <name type="scientific">Amycolatopsis heterodermiae</name>
    <dbReference type="NCBI Taxonomy" id="3110235"/>
    <lineage>
        <taxon>Bacteria</taxon>
        <taxon>Bacillati</taxon>
        <taxon>Actinomycetota</taxon>
        <taxon>Actinomycetes</taxon>
        <taxon>Pseudonocardiales</taxon>
        <taxon>Pseudonocardiaceae</taxon>
        <taxon>Amycolatopsis</taxon>
    </lineage>
</organism>
<proteinExistence type="predicted"/>
<dbReference type="SUPFAM" id="SSF53335">
    <property type="entry name" value="S-adenosyl-L-methionine-dependent methyltransferases"/>
    <property type="match status" value="1"/>
</dbReference>
<protein>
    <submittedName>
        <fullName evidence="2">Methyltransferase domain-containing protein</fullName>
    </submittedName>
</protein>
<name>A0ABU5R8I0_9PSEU</name>
<dbReference type="Pfam" id="PF08484">
    <property type="entry name" value="Methyltransf_14"/>
    <property type="match status" value="1"/>
</dbReference>
<dbReference type="GO" id="GO:0008168">
    <property type="term" value="F:methyltransferase activity"/>
    <property type="evidence" value="ECO:0007669"/>
    <property type="project" value="UniProtKB-KW"/>
</dbReference>
<keyword evidence="2" id="KW-0489">Methyltransferase</keyword>
<dbReference type="Pfam" id="PF13489">
    <property type="entry name" value="Methyltransf_23"/>
    <property type="match status" value="1"/>
</dbReference>
<evidence type="ECO:0000313" key="3">
    <source>
        <dbReference type="Proteomes" id="UP001304298"/>
    </source>
</evidence>
<evidence type="ECO:0000313" key="2">
    <source>
        <dbReference type="EMBL" id="MEA5362531.1"/>
    </source>
</evidence>
<dbReference type="Gene3D" id="6.20.50.110">
    <property type="entry name" value="Methyltransferase, zinc-binding domain"/>
    <property type="match status" value="1"/>
</dbReference>
<dbReference type="Gene3D" id="3.40.50.720">
    <property type="entry name" value="NAD(P)-binding Rossmann-like Domain"/>
    <property type="match status" value="1"/>
</dbReference>
<dbReference type="GO" id="GO:0032259">
    <property type="term" value="P:methylation"/>
    <property type="evidence" value="ECO:0007669"/>
    <property type="project" value="UniProtKB-KW"/>
</dbReference>
<dbReference type="InterPro" id="IPR013691">
    <property type="entry name" value="MeTrfase_14"/>
</dbReference>